<accession>A0A9X2CW78</accession>
<organism evidence="2 3">
    <name type="scientific">Halalkalibacter alkaliphilus</name>
    <dbReference type="NCBI Taxonomy" id="2917993"/>
    <lineage>
        <taxon>Bacteria</taxon>
        <taxon>Bacillati</taxon>
        <taxon>Bacillota</taxon>
        <taxon>Bacilli</taxon>
        <taxon>Bacillales</taxon>
        <taxon>Bacillaceae</taxon>
        <taxon>Halalkalibacter</taxon>
    </lineage>
</organism>
<evidence type="ECO:0000256" key="1">
    <source>
        <dbReference type="SAM" id="MobiDB-lite"/>
    </source>
</evidence>
<feature type="compositionally biased region" description="Basic and acidic residues" evidence="1">
    <location>
        <begin position="7"/>
        <end position="25"/>
    </location>
</feature>
<dbReference type="Proteomes" id="UP001139150">
    <property type="component" value="Unassembled WGS sequence"/>
</dbReference>
<protein>
    <submittedName>
        <fullName evidence="2">Uncharacterized protein</fullName>
    </submittedName>
</protein>
<evidence type="ECO:0000313" key="3">
    <source>
        <dbReference type="Proteomes" id="UP001139150"/>
    </source>
</evidence>
<name>A0A9X2CW78_9BACI</name>
<feature type="compositionally biased region" description="Polar residues" evidence="1">
    <location>
        <begin position="40"/>
        <end position="51"/>
    </location>
</feature>
<feature type="region of interest" description="Disordered" evidence="1">
    <location>
        <begin position="1"/>
        <end position="51"/>
    </location>
</feature>
<dbReference type="RefSeq" id="WP_250098316.1">
    <property type="nucleotide sequence ID" value="NZ_JAKRYL010000029.1"/>
</dbReference>
<keyword evidence="3" id="KW-1185">Reference proteome</keyword>
<sequence length="51" mass="5759">MSQNTSDDIRQIIKKAKDDEKEAKTAADIVNDATSDMIPQRTQNDQSQNNH</sequence>
<gene>
    <name evidence="2" type="ORF">MF646_20255</name>
</gene>
<dbReference type="AlphaFoldDB" id="A0A9X2CW78"/>
<dbReference type="EMBL" id="JAKRYL010000029">
    <property type="protein sequence ID" value="MCL7749457.1"/>
    <property type="molecule type" value="Genomic_DNA"/>
</dbReference>
<reference evidence="2" key="1">
    <citation type="submission" date="2022-02" db="EMBL/GenBank/DDBJ databases">
        <title>Halalkalibacter sp. nov. isolated from Lonar Lake, India.</title>
        <authorList>
            <person name="Joshi A."/>
            <person name="Thite S."/>
            <person name="Lodha T."/>
        </authorList>
    </citation>
    <scope>NUCLEOTIDE SEQUENCE</scope>
    <source>
        <strain evidence="2">MEB205</strain>
    </source>
</reference>
<proteinExistence type="predicted"/>
<evidence type="ECO:0000313" key="2">
    <source>
        <dbReference type="EMBL" id="MCL7749457.1"/>
    </source>
</evidence>
<comment type="caution">
    <text evidence="2">The sequence shown here is derived from an EMBL/GenBank/DDBJ whole genome shotgun (WGS) entry which is preliminary data.</text>
</comment>